<feature type="transmembrane region" description="Helical" evidence="1">
    <location>
        <begin position="41"/>
        <end position="61"/>
    </location>
</feature>
<dbReference type="AlphaFoldDB" id="A5FYP6"/>
<name>A5FYP6_ACICJ</name>
<evidence type="ECO:0000313" key="4">
    <source>
        <dbReference type="Proteomes" id="UP000000245"/>
    </source>
</evidence>
<feature type="domain" description="Acyltransferase 3" evidence="2">
    <location>
        <begin position="5"/>
        <end position="315"/>
    </location>
</feature>
<keyword evidence="3" id="KW-0012">Acyltransferase</keyword>
<feature type="transmembrane region" description="Helical" evidence="1">
    <location>
        <begin position="235"/>
        <end position="255"/>
    </location>
</feature>
<feature type="transmembrane region" description="Helical" evidence="1">
    <location>
        <begin position="82"/>
        <end position="104"/>
    </location>
</feature>
<accession>A5FYP6</accession>
<reference evidence="3 4" key="1">
    <citation type="submission" date="2007-05" db="EMBL/GenBank/DDBJ databases">
        <title>Complete sequence of chromosome of Acidiphilium cryptum JF-5.</title>
        <authorList>
            <consortium name="US DOE Joint Genome Institute"/>
            <person name="Copeland A."/>
            <person name="Lucas S."/>
            <person name="Lapidus A."/>
            <person name="Barry K."/>
            <person name="Detter J.C."/>
            <person name="Glavina del Rio T."/>
            <person name="Hammon N."/>
            <person name="Israni S."/>
            <person name="Dalin E."/>
            <person name="Tice H."/>
            <person name="Pitluck S."/>
            <person name="Sims D."/>
            <person name="Brettin T."/>
            <person name="Bruce D."/>
            <person name="Han C."/>
            <person name="Schmutz J."/>
            <person name="Larimer F."/>
            <person name="Land M."/>
            <person name="Hauser L."/>
            <person name="Kyrpides N."/>
            <person name="Kim E."/>
            <person name="Magnuson T."/>
            <person name="Richardson P."/>
        </authorList>
    </citation>
    <scope>NUCLEOTIDE SEQUENCE [LARGE SCALE GENOMIC DNA]</scope>
    <source>
        <strain evidence="3 4">JF-5</strain>
    </source>
</reference>
<feature type="transmembrane region" description="Helical" evidence="1">
    <location>
        <begin position="132"/>
        <end position="149"/>
    </location>
</feature>
<dbReference type="HOGENOM" id="CLU_796025_0_0_5"/>
<keyword evidence="1" id="KW-1133">Transmembrane helix</keyword>
<protein>
    <submittedName>
        <fullName evidence="3">Acyltransferase 3</fullName>
    </submittedName>
</protein>
<dbReference type="Pfam" id="PF01757">
    <property type="entry name" value="Acyl_transf_3"/>
    <property type="match status" value="1"/>
</dbReference>
<dbReference type="GO" id="GO:0016747">
    <property type="term" value="F:acyltransferase activity, transferring groups other than amino-acyl groups"/>
    <property type="evidence" value="ECO:0007669"/>
    <property type="project" value="InterPro"/>
</dbReference>
<dbReference type="RefSeq" id="WP_011942303.1">
    <property type="nucleotide sequence ID" value="NC_009484.1"/>
</dbReference>
<evidence type="ECO:0000256" key="1">
    <source>
        <dbReference type="SAM" id="Phobius"/>
    </source>
</evidence>
<gene>
    <name evidence="3" type="ordered locus">Acry_1520</name>
</gene>
<feature type="transmembrane region" description="Helical" evidence="1">
    <location>
        <begin position="296"/>
        <end position="315"/>
    </location>
</feature>
<keyword evidence="4" id="KW-1185">Reference proteome</keyword>
<sequence length="331" mass="36283">MNRRADIDRAKGLAISLVVFGHIVARQDPAHVLWYPALRRAVYGFHMPFFFYLSGLVTWLAGHAGTPPAGWPGLIRARARRLLIPFAVMAFAITAGKLAAARFIHVDNPPQGLLGGLADTIWHPLASPAYSLWYLAVLFLLSVATPLLLAACRGRLWPVICIFAAFQFIPLPWHLYLAETGRYALFFGAGLAAGALGDRWTGWIDRWRWPLIAAFVTGFAFVALDGNVLPFNLRLVTLGLTAMPALHALVRFPCLSSARTLATLGRYSLMIYLFNTIFIGLAKGLLLLATGWNGTHFLPFAAVLMSAGLLGPVVLKRAVLRSVPVLDRMTE</sequence>
<feature type="transmembrane region" description="Helical" evidence="1">
    <location>
        <begin position="267"/>
        <end position="290"/>
    </location>
</feature>
<evidence type="ECO:0000259" key="2">
    <source>
        <dbReference type="Pfam" id="PF01757"/>
    </source>
</evidence>
<dbReference type="EMBL" id="CP000697">
    <property type="protein sequence ID" value="ABQ30728.1"/>
    <property type="molecule type" value="Genomic_DNA"/>
</dbReference>
<keyword evidence="3" id="KW-0808">Transferase</keyword>
<organism evidence="3 4">
    <name type="scientific">Acidiphilium cryptum (strain JF-5)</name>
    <dbReference type="NCBI Taxonomy" id="349163"/>
    <lineage>
        <taxon>Bacteria</taxon>
        <taxon>Pseudomonadati</taxon>
        <taxon>Pseudomonadota</taxon>
        <taxon>Alphaproteobacteria</taxon>
        <taxon>Acetobacterales</taxon>
        <taxon>Acidocellaceae</taxon>
        <taxon>Acidiphilium</taxon>
    </lineage>
</organism>
<dbReference type="Proteomes" id="UP000000245">
    <property type="component" value="Chromosome"/>
</dbReference>
<feature type="transmembrane region" description="Helical" evidence="1">
    <location>
        <begin position="156"/>
        <end position="175"/>
    </location>
</feature>
<dbReference type="PANTHER" id="PTHR37312">
    <property type="entry name" value="MEMBRANE-BOUND ACYLTRANSFERASE YKRP-RELATED"/>
    <property type="match status" value="1"/>
</dbReference>
<dbReference type="eggNOG" id="COG1835">
    <property type="taxonomic scope" value="Bacteria"/>
</dbReference>
<evidence type="ECO:0000313" key="3">
    <source>
        <dbReference type="EMBL" id="ABQ30728.1"/>
    </source>
</evidence>
<feature type="transmembrane region" description="Helical" evidence="1">
    <location>
        <begin position="181"/>
        <end position="197"/>
    </location>
</feature>
<dbReference type="STRING" id="349163.Acry_1520"/>
<dbReference type="KEGG" id="acr:Acry_1520"/>
<keyword evidence="1" id="KW-0472">Membrane</keyword>
<dbReference type="InterPro" id="IPR002656">
    <property type="entry name" value="Acyl_transf_3_dom"/>
</dbReference>
<keyword evidence="1" id="KW-0812">Transmembrane</keyword>
<dbReference type="PANTHER" id="PTHR37312:SF1">
    <property type="entry name" value="MEMBRANE-BOUND ACYLTRANSFERASE YKRP-RELATED"/>
    <property type="match status" value="1"/>
</dbReference>
<feature type="transmembrane region" description="Helical" evidence="1">
    <location>
        <begin position="209"/>
        <end position="229"/>
    </location>
</feature>
<proteinExistence type="predicted"/>
<dbReference type="InterPro" id="IPR052734">
    <property type="entry name" value="Nod_factor_acetyltransferase"/>
</dbReference>